<dbReference type="EMBL" id="PTJE01000002">
    <property type="protein sequence ID" value="PPK95439.1"/>
    <property type="molecule type" value="Genomic_DNA"/>
</dbReference>
<evidence type="ECO:0000313" key="1">
    <source>
        <dbReference type="EMBL" id="PPK95439.1"/>
    </source>
</evidence>
<comment type="caution">
    <text evidence="1">The sequence shown here is derived from an EMBL/GenBank/DDBJ whole genome shotgun (WGS) entry which is preliminary data.</text>
</comment>
<name>A0A2S6IMK3_9FLAO</name>
<sequence length="225" mass="25638">MNTQERLNIRINQLIELADNVLRTERRGTGSFSTSYVDNEQFNAFKNASLSFILNLFDKDHPYYENFTNSCNRATPYDAKAGRGILTSIKTEIEQGWLNTIRGLVTAEIFTDFIEMAEHLLNENYKDASAVMIGSVLEEHLRQLCTKNGIDITSEKGGKQIPKKADLLNAELTKATIYNKLDQKNVTAWLDLRNKAAHGKYGEYTKEQVELMLQSVIDFMTRNSI</sequence>
<accession>A0A2S6IMK3</accession>
<protein>
    <submittedName>
        <fullName evidence="1">Uncharacterized protein DUF4145</fullName>
    </submittedName>
</protein>
<keyword evidence="2" id="KW-1185">Reference proteome</keyword>
<gene>
    <name evidence="1" type="ORF">LY01_01026</name>
</gene>
<evidence type="ECO:0000313" key="2">
    <source>
        <dbReference type="Proteomes" id="UP000239002"/>
    </source>
</evidence>
<reference evidence="1 2" key="1">
    <citation type="submission" date="2018-02" db="EMBL/GenBank/DDBJ databases">
        <title>Genomic Encyclopedia of Archaeal and Bacterial Type Strains, Phase II (KMG-II): from individual species to whole genera.</title>
        <authorList>
            <person name="Goeker M."/>
        </authorList>
    </citation>
    <scope>NUCLEOTIDE SEQUENCE [LARGE SCALE GENOMIC DNA]</scope>
    <source>
        <strain evidence="1 2">DSM 16809</strain>
    </source>
</reference>
<organism evidence="1 2">
    <name type="scientific">Nonlabens xylanidelens</name>
    <dbReference type="NCBI Taxonomy" id="191564"/>
    <lineage>
        <taxon>Bacteria</taxon>
        <taxon>Pseudomonadati</taxon>
        <taxon>Bacteroidota</taxon>
        <taxon>Flavobacteriia</taxon>
        <taxon>Flavobacteriales</taxon>
        <taxon>Flavobacteriaceae</taxon>
        <taxon>Nonlabens</taxon>
    </lineage>
</organism>
<dbReference type="Proteomes" id="UP000239002">
    <property type="component" value="Unassembled WGS sequence"/>
</dbReference>
<dbReference type="OrthoDB" id="1435962at2"/>
<proteinExistence type="predicted"/>
<dbReference type="AlphaFoldDB" id="A0A2S6IMK3"/>
<dbReference type="RefSeq" id="WP_104514760.1">
    <property type="nucleotide sequence ID" value="NZ_MQVW01000002.1"/>
</dbReference>